<evidence type="ECO:0000313" key="2">
    <source>
        <dbReference type="EMBL" id="GFH53107.1"/>
    </source>
</evidence>
<keyword evidence="3" id="KW-1185">Reference proteome</keyword>
<organism evidence="2 3">
    <name type="scientific">Chaetoceros tenuissimus</name>
    <dbReference type="NCBI Taxonomy" id="426638"/>
    <lineage>
        <taxon>Eukaryota</taxon>
        <taxon>Sar</taxon>
        <taxon>Stramenopiles</taxon>
        <taxon>Ochrophyta</taxon>
        <taxon>Bacillariophyta</taxon>
        <taxon>Coscinodiscophyceae</taxon>
        <taxon>Chaetocerotophycidae</taxon>
        <taxon>Chaetocerotales</taxon>
        <taxon>Chaetocerotaceae</taxon>
        <taxon>Chaetoceros</taxon>
    </lineage>
</organism>
<accession>A0AAD3CW30</accession>
<feature type="signal peptide" evidence="1">
    <location>
        <begin position="1"/>
        <end position="17"/>
    </location>
</feature>
<keyword evidence="1" id="KW-0732">Signal</keyword>
<evidence type="ECO:0000313" key="3">
    <source>
        <dbReference type="Proteomes" id="UP001054902"/>
    </source>
</evidence>
<dbReference type="Proteomes" id="UP001054902">
    <property type="component" value="Unassembled WGS sequence"/>
</dbReference>
<gene>
    <name evidence="2" type="ORF">CTEN210_09583</name>
</gene>
<comment type="caution">
    <text evidence="2">The sequence shown here is derived from an EMBL/GenBank/DDBJ whole genome shotgun (WGS) entry which is preliminary data.</text>
</comment>
<dbReference type="AlphaFoldDB" id="A0AAD3CW30"/>
<protein>
    <submittedName>
        <fullName evidence="2">Uncharacterized protein</fullName>
    </submittedName>
</protein>
<feature type="chain" id="PRO_5041912037" evidence="1">
    <location>
        <begin position="18"/>
        <end position="294"/>
    </location>
</feature>
<name>A0AAD3CW30_9STRA</name>
<dbReference type="EMBL" id="BLLK01000046">
    <property type="protein sequence ID" value="GFH53107.1"/>
    <property type="molecule type" value="Genomic_DNA"/>
</dbReference>
<evidence type="ECO:0000256" key="1">
    <source>
        <dbReference type="SAM" id="SignalP"/>
    </source>
</evidence>
<sequence>MKLQFVHTLTLFPLAFGFAPSTHQPKFDTSISAISENASRRSLMKNVSSSAAALAIMNLGIGQASAVDAEEFLKSGQVAMPMGVSGQAGKSRPETGIVFRDGSEVSRDTKTGNVLAEILLDANSEDPTAALVSFTSAWPLAKGSLFDVECRNAEGGDSAFLSLTPKAKGKSVEELPASFFTKSLFSPTGRFSFYGPPTDVKVKKSYMEGKNRVIELGFSILSQSTGAEIPRLAIITATIPEGTDEAVMLATSTTATRWRKGTEKDCRKTAESFNVSLSPKTGMKVRAKARDDFS</sequence>
<reference evidence="2 3" key="1">
    <citation type="journal article" date="2021" name="Sci. Rep.">
        <title>The genome of the diatom Chaetoceros tenuissimus carries an ancient integrated fragment of an extant virus.</title>
        <authorList>
            <person name="Hongo Y."/>
            <person name="Kimura K."/>
            <person name="Takaki Y."/>
            <person name="Yoshida Y."/>
            <person name="Baba S."/>
            <person name="Kobayashi G."/>
            <person name="Nagasaki K."/>
            <person name="Hano T."/>
            <person name="Tomaru Y."/>
        </authorList>
    </citation>
    <scope>NUCLEOTIDE SEQUENCE [LARGE SCALE GENOMIC DNA]</scope>
    <source>
        <strain evidence="2 3">NIES-3715</strain>
    </source>
</reference>
<proteinExistence type="predicted"/>